<feature type="domain" description="RING-type" evidence="2">
    <location>
        <begin position="58"/>
        <end position="116"/>
    </location>
</feature>
<evidence type="ECO:0000313" key="3">
    <source>
        <dbReference type="EMBL" id="EFJ31482.1"/>
    </source>
</evidence>
<dbReference type="InParanoid" id="D8R790"/>
<feature type="non-terminal residue" evidence="3">
    <location>
        <position position="1"/>
    </location>
</feature>
<dbReference type="Gene3D" id="3.30.40.10">
    <property type="entry name" value="Zinc/RING finger domain, C3HC4 (zinc finger)"/>
    <property type="match status" value="1"/>
</dbReference>
<dbReference type="PROSITE" id="PS50089">
    <property type="entry name" value="ZF_RING_2"/>
    <property type="match status" value="1"/>
</dbReference>
<evidence type="ECO:0000259" key="2">
    <source>
        <dbReference type="PROSITE" id="PS50089"/>
    </source>
</evidence>
<reference evidence="3 4" key="1">
    <citation type="journal article" date="2011" name="Science">
        <title>The Selaginella genome identifies genetic changes associated with the evolution of vascular plants.</title>
        <authorList>
            <person name="Banks J.A."/>
            <person name="Nishiyama T."/>
            <person name="Hasebe M."/>
            <person name="Bowman J.L."/>
            <person name="Gribskov M."/>
            <person name="dePamphilis C."/>
            <person name="Albert V.A."/>
            <person name="Aono N."/>
            <person name="Aoyama T."/>
            <person name="Ambrose B.A."/>
            <person name="Ashton N.W."/>
            <person name="Axtell M.J."/>
            <person name="Barker E."/>
            <person name="Barker M.S."/>
            <person name="Bennetzen J.L."/>
            <person name="Bonawitz N.D."/>
            <person name="Chapple C."/>
            <person name="Cheng C."/>
            <person name="Correa L.G."/>
            <person name="Dacre M."/>
            <person name="DeBarry J."/>
            <person name="Dreyer I."/>
            <person name="Elias M."/>
            <person name="Engstrom E.M."/>
            <person name="Estelle M."/>
            <person name="Feng L."/>
            <person name="Finet C."/>
            <person name="Floyd S.K."/>
            <person name="Frommer W.B."/>
            <person name="Fujita T."/>
            <person name="Gramzow L."/>
            <person name="Gutensohn M."/>
            <person name="Harholt J."/>
            <person name="Hattori M."/>
            <person name="Heyl A."/>
            <person name="Hirai T."/>
            <person name="Hiwatashi Y."/>
            <person name="Ishikawa M."/>
            <person name="Iwata M."/>
            <person name="Karol K.G."/>
            <person name="Koehler B."/>
            <person name="Kolukisaoglu U."/>
            <person name="Kubo M."/>
            <person name="Kurata T."/>
            <person name="Lalonde S."/>
            <person name="Li K."/>
            <person name="Li Y."/>
            <person name="Litt A."/>
            <person name="Lyons E."/>
            <person name="Manning G."/>
            <person name="Maruyama T."/>
            <person name="Michael T.P."/>
            <person name="Mikami K."/>
            <person name="Miyazaki S."/>
            <person name="Morinaga S."/>
            <person name="Murata T."/>
            <person name="Mueller-Roeber B."/>
            <person name="Nelson D.R."/>
            <person name="Obara M."/>
            <person name="Oguri Y."/>
            <person name="Olmstead R.G."/>
            <person name="Onodera N."/>
            <person name="Petersen B.L."/>
            <person name="Pils B."/>
            <person name="Prigge M."/>
            <person name="Rensing S.A."/>
            <person name="Riano-Pachon D.M."/>
            <person name="Roberts A.W."/>
            <person name="Sato Y."/>
            <person name="Scheller H.V."/>
            <person name="Schulz B."/>
            <person name="Schulz C."/>
            <person name="Shakirov E.V."/>
            <person name="Shibagaki N."/>
            <person name="Shinohara N."/>
            <person name="Shippen D.E."/>
            <person name="Soerensen I."/>
            <person name="Sotooka R."/>
            <person name="Sugimoto N."/>
            <person name="Sugita M."/>
            <person name="Sumikawa N."/>
            <person name="Tanurdzic M."/>
            <person name="Theissen G."/>
            <person name="Ulvskov P."/>
            <person name="Wakazuki S."/>
            <person name="Weng J.K."/>
            <person name="Willats W.W."/>
            <person name="Wipf D."/>
            <person name="Wolf P.G."/>
            <person name="Yang L."/>
            <person name="Zimmer A.D."/>
            <person name="Zhu Q."/>
            <person name="Mitros T."/>
            <person name="Hellsten U."/>
            <person name="Loque D."/>
            <person name="Otillar R."/>
            <person name="Salamov A."/>
            <person name="Schmutz J."/>
            <person name="Shapiro H."/>
            <person name="Lindquist E."/>
            <person name="Lucas S."/>
            <person name="Rokhsar D."/>
            <person name="Grigoriev I.V."/>
        </authorList>
    </citation>
    <scope>NUCLEOTIDE SEQUENCE [LARGE SCALE GENOMIC DNA]</scope>
</reference>
<dbReference type="InterPro" id="IPR013083">
    <property type="entry name" value="Znf_RING/FYVE/PHD"/>
</dbReference>
<dbReference type="GO" id="GO:0008270">
    <property type="term" value="F:zinc ion binding"/>
    <property type="evidence" value="ECO:0007669"/>
    <property type="project" value="UniProtKB-KW"/>
</dbReference>
<dbReference type="EMBL" id="GL377573">
    <property type="protein sequence ID" value="EFJ31482.1"/>
    <property type="molecule type" value="Genomic_DNA"/>
</dbReference>
<keyword evidence="1" id="KW-0863">Zinc-finger</keyword>
<dbReference type="InterPro" id="IPR001841">
    <property type="entry name" value="Znf_RING"/>
</dbReference>
<dbReference type="PANTHER" id="PTHR31150:SF32">
    <property type="entry name" value="RING_U-BOX SUPERFAMILY PROTEIN"/>
    <property type="match status" value="1"/>
</dbReference>
<dbReference type="Pfam" id="PF13639">
    <property type="entry name" value="zf-RING_2"/>
    <property type="match status" value="1"/>
</dbReference>
<proteinExistence type="predicted"/>
<feature type="non-terminal residue" evidence="3">
    <location>
        <position position="116"/>
    </location>
</feature>
<dbReference type="Gramene" id="EFJ31482">
    <property type="protein sequence ID" value="EFJ31482"/>
    <property type="gene ID" value="SELMODRAFT_72615"/>
</dbReference>
<organism evidence="4">
    <name type="scientific">Selaginella moellendorffii</name>
    <name type="common">Spikemoss</name>
    <dbReference type="NCBI Taxonomy" id="88036"/>
    <lineage>
        <taxon>Eukaryota</taxon>
        <taxon>Viridiplantae</taxon>
        <taxon>Streptophyta</taxon>
        <taxon>Embryophyta</taxon>
        <taxon>Tracheophyta</taxon>
        <taxon>Lycopodiopsida</taxon>
        <taxon>Selaginellales</taxon>
        <taxon>Selaginellaceae</taxon>
        <taxon>Selaginella</taxon>
    </lineage>
</organism>
<dbReference type="SMART" id="SM00184">
    <property type="entry name" value="RING"/>
    <property type="match status" value="1"/>
</dbReference>
<keyword evidence="1" id="KW-0479">Metal-binding</keyword>
<dbReference type="eggNOG" id="ENOG502QVES">
    <property type="taxonomic scope" value="Eukaryota"/>
</dbReference>
<accession>D8R790</accession>
<dbReference type="AlphaFoldDB" id="D8R790"/>
<keyword evidence="4" id="KW-1185">Reference proteome</keyword>
<name>D8R790_SELML</name>
<dbReference type="PANTHER" id="PTHR31150">
    <property type="entry name" value="EXPRESSED PROTEIN"/>
    <property type="match status" value="1"/>
</dbReference>
<dbReference type="KEGG" id="smo:SELMODRAFT_72615"/>
<sequence length="116" mass="12554">WSMVAFSELVASSRRDRLRWMSDGSGEDLVGLAELELAALERIKAAGYASTSVEAFVCGLCSRWLSQRSPLSSHKMVGNLDPPSVGVLACGHVFHADCLEQATSESERQDPPCPQC</sequence>
<protein>
    <recommendedName>
        <fullName evidence="2">RING-type domain-containing protein</fullName>
    </recommendedName>
</protein>
<keyword evidence="1" id="KW-0862">Zinc</keyword>
<dbReference type="HOGENOM" id="CLU_2103221_0_0_1"/>
<dbReference type="SUPFAM" id="SSF57850">
    <property type="entry name" value="RING/U-box"/>
    <property type="match status" value="1"/>
</dbReference>
<evidence type="ECO:0000256" key="1">
    <source>
        <dbReference type="PROSITE-ProRule" id="PRU00175"/>
    </source>
</evidence>
<gene>
    <name evidence="3" type="ORF">SELMODRAFT_72615</name>
</gene>
<evidence type="ECO:0000313" key="4">
    <source>
        <dbReference type="Proteomes" id="UP000001514"/>
    </source>
</evidence>
<dbReference type="Proteomes" id="UP000001514">
    <property type="component" value="Unassembled WGS sequence"/>
</dbReference>